<evidence type="ECO:0000313" key="2">
    <source>
        <dbReference type="EMBL" id="ATQ44965.1"/>
    </source>
</evidence>
<dbReference type="InterPro" id="IPR029063">
    <property type="entry name" value="SAM-dependent_MTases_sf"/>
</dbReference>
<dbReference type="EMBL" id="CP024201">
    <property type="protein sequence ID" value="ATQ44965.1"/>
    <property type="molecule type" value="Genomic_DNA"/>
</dbReference>
<gene>
    <name evidence="2" type="ORF">CSW64_10260</name>
</gene>
<accession>A0A2D2B409</accession>
<organism evidence="2 3">
    <name type="scientific">Caulobacter mirabilis</name>
    <dbReference type="NCBI Taxonomy" id="69666"/>
    <lineage>
        <taxon>Bacteria</taxon>
        <taxon>Pseudomonadati</taxon>
        <taxon>Pseudomonadota</taxon>
        <taxon>Alphaproteobacteria</taxon>
        <taxon>Caulobacterales</taxon>
        <taxon>Caulobacteraceae</taxon>
        <taxon>Caulobacter</taxon>
    </lineage>
</organism>
<keyword evidence="1" id="KW-0732">Signal</keyword>
<dbReference type="Proteomes" id="UP000228945">
    <property type="component" value="Chromosome"/>
</dbReference>
<keyword evidence="3" id="KW-1185">Reference proteome</keyword>
<dbReference type="KEGG" id="cmb:CSW64_10260"/>
<reference evidence="2 3" key="1">
    <citation type="submission" date="2017-10" db="EMBL/GenBank/DDBJ databases">
        <title>Genome sequence of Caulobacter mirabilis FWC38.</title>
        <authorList>
            <person name="Fiebig A."/>
            <person name="Crosson S."/>
        </authorList>
    </citation>
    <scope>NUCLEOTIDE SEQUENCE [LARGE SCALE GENOMIC DNA]</scope>
    <source>
        <strain evidence="2 3">FWC 38</strain>
    </source>
</reference>
<dbReference type="GO" id="GO:0008168">
    <property type="term" value="F:methyltransferase activity"/>
    <property type="evidence" value="ECO:0007669"/>
    <property type="project" value="UniProtKB-KW"/>
</dbReference>
<evidence type="ECO:0000256" key="1">
    <source>
        <dbReference type="SAM" id="SignalP"/>
    </source>
</evidence>
<dbReference type="InterPro" id="IPR016980">
    <property type="entry name" value="S-AdoMet-dep_MeTrfase_Alr7345"/>
</dbReference>
<dbReference type="Gene3D" id="3.40.50.150">
    <property type="entry name" value="Vaccinia Virus protein VP39"/>
    <property type="match status" value="1"/>
</dbReference>
<dbReference type="AlphaFoldDB" id="A0A2D2B409"/>
<proteinExistence type="predicted"/>
<feature type="signal peptide" evidence="1">
    <location>
        <begin position="1"/>
        <end position="15"/>
    </location>
</feature>
<name>A0A2D2B409_9CAUL</name>
<feature type="chain" id="PRO_5013897882" evidence="1">
    <location>
        <begin position="16"/>
        <end position="265"/>
    </location>
</feature>
<evidence type="ECO:0000313" key="3">
    <source>
        <dbReference type="Proteomes" id="UP000228945"/>
    </source>
</evidence>
<dbReference type="PIRSF" id="PIRSF031679">
    <property type="entry name" value="Mtase_Alr7345_prd"/>
    <property type="match status" value="1"/>
</dbReference>
<dbReference type="GO" id="GO:0032259">
    <property type="term" value="P:methylation"/>
    <property type="evidence" value="ECO:0007669"/>
    <property type="project" value="UniProtKB-KW"/>
</dbReference>
<dbReference type="PROSITE" id="PS51257">
    <property type="entry name" value="PROKAR_LIPOPROTEIN"/>
    <property type="match status" value="1"/>
</dbReference>
<keyword evidence="2" id="KW-0489">Methyltransferase</keyword>
<keyword evidence="2" id="KW-0808">Transferase</keyword>
<sequence length="265" mass="28750">MQARWLALAAVFAVAACETVPPPPPPPPADAPVATPPWISEALADPARPQADRDRDAARKPGPLLAWAGVRPGMKVVDLIPGQGYFTRILSKAVGPTGKVYAYVPDELTAIAKGRPPSVSAFVGKPPYANTRMILRDLPEFGAPEKLDMIFTAQNYHDMHLAFMGPVDVATVNRQAFKALKPGGVFIVVDHAAKPGTTVAQMESLHRIDPARVRREVEAAGFVFEGQSPLLRNTRDPLTANVFDAGIRGKTDQFIYKFRKPRSAR</sequence>
<dbReference type="OrthoDB" id="9342567at2"/>
<dbReference type="SUPFAM" id="SSF53335">
    <property type="entry name" value="S-adenosyl-L-methionine-dependent methyltransferases"/>
    <property type="match status" value="1"/>
</dbReference>
<protein>
    <submittedName>
        <fullName evidence="2">Methyltransferase</fullName>
    </submittedName>
</protein>